<dbReference type="GeneID" id="22587510"/>
<evidence type="ECO:0000313" key="3">
    <source>
        <dbReference type="Proteomes" id="UP000001628"/>
    </source>
</evidence>
<protein>
    <submittedName>
        <fullName evidence="2">Uncharacterized protein</fullName>
    </submittedName>
</protein>
<proteinExistence type="predicted"/>
<dbReference type="InParanoid" id="A0A0A0HUQ3"/>
<dbReference type="AlphaFoldDB" id="A0A0A0HUQ3"/>
<dbReference type="Proteomes" id="UP000001628">
    <property type="component" value="Unassembled WGS sequence"/>
</dbReference>
<dbReference type="RefSeq" id="XP_010759849.1">
    <property type="nucleotide sequence ID" value="XM_010761547.1"/>
</dbReference>
<feature type="region of interest" description="Disordered" evidence="1">
    <location>
        <begin position="1"/>
        <end position="37"/>
    </location>
</feature>
<organism evidence="2 3">
    <name type="scientific">Paracoccidioides brasiliensis (strain Pb18)</name>
    <dbReference type="NCBI Taxonomy" id="502780"/>
    <lineage>
        <taxon>Eukaryota</taxon>
        <taxon>Fungi</taxon>
        <taxon>Dikarya</taxon>
        <taxon>Ascomycota</taxon>
        <taxon>Pezizomycotina</taxon>
        <taxon>Eurotiomycetes</taxon>
        <taxon>Eurotiomycetidae</taxon>
        <taxon>Onygenales</taxon>
        <taxon>Ajellomycetaceae</taxon>
        <taxon>Paracoccidioides</taxon>
    </lineage>
</organism>
<dbReference type="VEuPathDB" id="FungiDB:PADG_11613"/>
<sequence>MSSALTSSSLSLPNTAPEPEHQRGLEHNKRTASPRRYPRYSQLRKMYRTIYVEPGCVWIPRFSIQSQDTTGERHHDRVMQVAAPSPSNAVTKGTRPCSSRWREVMRSTKEWYSVYFRYEVGYKVGRGMPNEKGVINWTPILRTGDIYAGDAGSRASYGVSLHTQHTRGRLTDVMGVVPRVTNAGQIISILI</sequence>
<feature type="compositionally biased region" description="Low complexity" evidence="1">
    <location>
        <begin position="1"/>
        <end position="12"/>
    </location>
</feature>
<keyword evidence="3" id="KW-1185">Reference proteome</keyword>
<dbReference type="HOGENOM" id="CLU_1421816_0_0_1"/>
<feature type="compositionally biased region" description="Basic and acidic residues" evidence="1">
    <location>
        <begin position="18"/>
        <end position="29"/>
    </location>
</feature>
<name>A0A0A0HUQ3_PARBD</name>
<reference evidence="2 3" key="1">
    <citation type="journal article" date="2011" name="PLoS Genet.">
        <title>Comparative genomic analysis of human fungal pathogens causing paracoccidioidomycosis.</title>
        <authorList>
            <person name="Desjardins C.A."/>
            <person name="Champion M.D."/>
            <person name="Holder J.W."/>
            <person name="Muszewska A."/>
            <person name="Goldberg J."/>
            <person name="Bailao A.M."/>
            <person name="Brigido M.M."/>
            <person name="Ferreira M.E."/>
            <person name="Garcia A.M."/>
            <person name="Grynberg M."/>
            <person name="Gujja S."/>
            <person name="Heiman D.I."/>
            <person name="Henn M.R."/>
            <person name="Kodira C.D."/>
            <person name="Leon-Narvaez H."/>
            <person name="Longo L.V."/>
            <person name="Ma L.J."/>
            <person name="Malavazi I."/>
            <person name="Matsuo A.L."/>
            <person name="Morais F.V."/>
            <person name="Pereira M."/>
            <person name="Rodriguez-Brito S."/>
            <person name="Sakthikumar S."/>
            <person name="Salem-Izacc S.M."/>
            <person name="Sykes S.M."/>
            <person name="Teixeira M.M."/>
            <person name="Vallejo M.C."/>
            <person name="Walter M.E."/>
            <person name="Yandava C."/>
            <person name="Young S."/>
            <person name="Zeng Q."/>
            <person name="Zucker J."/>
            <person name="Felipe M.S."/>
            <person name="Goldman G.H."/>
            <person name="Haas B.J."/>
            <person name="McEwen J.G."/>
            <person name="Nino-Vega G."/>
            <person name="Puccia R."/>
            <person name="San-Blas G."/>
            <person name="Soares C.M."/>
            <person name="Birren B.W."/>
            <person name="Cuomo C.A."/>
        </authorList>
    </citation>
    <scope>NUCLEOTIDE SEQUENCE [LARGE SCALE GENOMIC DNA]</scope>
    <source>
        <strain evidence="2 3">Pb18</strain>
    </source>
</reference>
<accession>A0A0A0HUQ3</accession>
<evidence type="ECO:0000256" key="1">
    <source>
        <dbReference type="SAM" id="MobiDB-lite"/>
    </source>
</evidence>
<evidence type="ECO:0000313" key="2">
    <source>
        <dbReference type="EMBL" id="KGM92083.1"/>
    </source>
</evidence>
<gene>
    <name evidence="2" type="ORF">PADG_11613</name>
</gene>
<dbReference type="KEGG" id="pbn:PADG_11613"/>
<dbReference type="EMBL" id="KN275960">
    <property type="protein sequence ID" value="KGM92083.1"/>
    <property type="molecule type" value="Genomic_DNA"/>
</dbReference>